<dbReference type="Gene3D" id="3.10.580.10">
    <property type="entry name" value="CBS-domain"/>
    <property type="match status" value="1"/>
</dbReference>
<proteinExistence type="predicted"/>
<feature type="domain" description="CBS" evidence="5">
    <location>
        <begin position="408"/>
        <end position="468"/>
    </location>
</feature>
<dbReference type="GO" id="GO:0005737">
    <property type="term" value="C:cytoplasm"/>
    <property type="evidence" value="ECO:0007669"/>
    <property type="project" value="TreeGrafter"/>
</dbReference>
<dbReference type="GO" id="GO:0005634">
    <property type="term" value="C:nucleus"/>
    <property type="evidence" value="ECO:0007669"/>
    <property type="project" value="TreeGrafter"/>
</dbReference>
<protein>
    <recommendedName>
        <fullName evidence="5">CBS domain-containing protein</fullName>
    </recommendedName>
</protein>
<dbReference type="EMBL" id="JAINDJ010000007">
    <property type="protein sequence ID" value="KAG9441013.1"/>
    <property type="molecule type" value="Genomic_DNA"/>
</dbReference>
<evidence type="ECO:0000256" key="3">
    <source>
        <dbReference type="PROSITE-ProRule" id="PRU00703"/>
    </source>
</evidence>
<evidence type="ECO:0000256" key="2">
    <source>
        <dbReference type="ARBA" id="ARBA00023122"/>
    </source>
</evidence>
<organism evidence="6 7">
    <name type="scientific">Aristolochia fimbriata</name>
    <name type="common">White veined hardy Dutchman's pipe vine</name>
    <dbReference type="NCBI Taxonomy" id="158543"/>
    <lineage>
        <taxon>Eukaryota</taxon>
        <taxon>Viridiplantae</taxon>
        <taxon>Streptophyta</taxon>
        <taxon>Embryophyta</taxon>
        <taxon>Tracheophyta</taxon>
        <taxon>Spermatophyta</taxon>
        <taxon>Magnoliopsida</taxon>
        <taxon>Magnoliidae</taxon>
        <taxon>Piperales</taxon>
        <taxon>Aristolochiaceae</taxon>
        <taxon>Aristolochia</taxon>
    </lineage>
</organism>
<evidence type="ECO:0000313" key="7">
    <source>
        <dbReference type="Proteomes" id="UP000825729"/>
    </source>
</evidence>
<dbReference type="InterPro" id="IPR000644">
    <property type="entry name" value="CBS_dom"/>
</dbReference>
<evidence type="ECO:0000256" key="4">
    <source>
        <dbReference type="SAM" id="MobiDB-lite"/>
    </source>
</evidence>
<evidence type="ECO:0000313" key="6">
    <source>
        <dbReference type="EMBL" id="KAG9441013.1"/>
    </source>
</evidence>
<reference evidence="6 7" key="1">
    <citation type="submission" date="2021-07" db="EMBL/GenBank/DDBJ databases">
        <title>The Aristolochia fimbriata genome: insights into angiosperm evolution, floral development and chemical biosynthesis.</title>
        <authorList>
            <person name="Jiao Y."/>
        </authorList>
    </citation>
    <scope>NUCLEOTIDE SEQUENCE [LARGE SCALE GENOMIC DNA]</scope>
    <source>
        <strain evidence="6">IBCAS-2021</strain>
        <tissue evidence="6">Leaf</tissue>
    </source>
</reference>
<dbReference type="PROSITE" id="PS51371">
    <property type="entry name" value="CBS"/>
    <property type="match status" value="1"/>
</dbReference>
<sequence length="468" mass="50548">MWFELRPYSSLLNPKWKKKEIGEWEGINKKGGEGYDSRPSSLRLFLERPPRQNTLLAAFALSRLRFFKGRDPLCMAVSLLSHDISDLCLGKPAIPSLPTSATVGDALSALKKNDEQCLGVWSCNHARETAAATGNNRGGEDCRCIGKVCMVDVIVYLCRDENLSDPIAALQAPLSLLLPELPGLVRHVEHNCSLLEALDLILDGAQNLVVPIQTRRKRQSSKTHHHSHANGREFCWITQEDIVRFLLNGIGLFSPVPALSVDSLGIVRPEVLAVGYHDPASSALESIALAHAHHTSVAVVAPDGATLIGEISPATLAASAEAAAPALLALSAGDLMSYIDCGGPPSHLIWAVKERLREQGLHGMLDLLGDLSSSSSSSLSSSSSEDESSPPTTVGSPKGPLRSMRSRMARRSEAIVCQKGSSLVAVMIQALAHRVNYVWVVDDACNLAGIVTFSDILRVFREQFQAYD</sequence>
<dbReference type="AlphaFoldDB" id="A0AAV7DXF4"/>
<keyword evidence="7" id="KW-1185">Reference proteome</keyword>
<name>A0AAV7DXF4_ARIFI</name>
<dbReference type="SUPFAM" id="SSF54631">
    <property type="entry name" value="CBS-domain pair"/>
    <property type="match status" value="1"/>
</dbReference>
<evidence type="ECO:0000259" key="5">
    <source>
        <dbReference type="PROSITE" id="PS51371"/>
    </source>
</evidence>
<dbReference type="Pfam" id="PF00571">
    <property type="entry name" value="CBS"/>
    <property type="match status" value="1"/>
</dbReference>
<evidence type="ECO:0000256" key="1">
    <source>
        <dbReference type="ARBA" id="ARBA00022737"/>
    </source>
</evidence>
<gene>
    <name evidence="6" type="ORF">H6P81_016867</name>
</gene>
<dbReference type="InterPro" id="IPR050511">
    <property type="entry name" value="AMPK_gamma/SDS23_families"/>
</dbReference>
<feature type="region of interest" description="Disordered" evidence="4">
    <location>
        <begin position="376"/>
        <end position="403"/>
    </location>
</feature>
<dbReference type="PANTHER" id="PTHR13780:SF128">
    <property type="entry name" value="CBS DOMAIN-CONTAINING PROTEIN"/>
    <property type="match status" value="1"/>
</dbReference>
<keyword evidence="2 3" id="KW-0129">CBS domain</keyword>
<accession>A0AAV7DXF4</accession>
<comment type="caution">
    <text evidence="6">The sequence shown here is derived from an EMBL/GenBank/DDBJ whole genome shotgun (WGS) entry which is preliminary data.</text>
</comment>
<dbReference type="Proteomes" id="UP000825729">
    <property type="component" value="Unassembled WGS sequence"/>
</dbReference>
<dbReference type="InterPro" id="IPR046342">
    <property type="entry name" value="CBS_dom_sf"/>
</dbReference>
<keyword evidence="1" id="KW-0677">Repeat</keyword>
<dbReference type="PANTHER" id="PTHR13780">
    <property type="entry name" value="AMP-ACTIVATED PROTEIN KINASE, GAMMA REGULATORY SUBUNIT"/>
    <property type="match status" value="1"/>
</dbReference>